<reference evidence="2" key="1">
    <citation type="journal article" date="2014" name="Proc. Natl. Acad. Sci. U.S.A.">
        <title>Extensive sampling of basidiomycete genomes demonstrates inadequacy of the white-rot/brown-rot paradigm for wood decay fungi.</title>
        <authorList>
            <person name="Riley R."/>
            <person name="Salamov A.A."/>
            <person name="Brown D.W."/>
            <person name="Nagy L.G."/>
            <person name="Floudas D."/>
            <person name="Held B.W."/>
            <person name="Levasseur A."/>
            <person name="Lombard V."/>
            <person name="Morin E."/>
            <person name="Otillar R."/>
            <person name="Lindquist E.A."/>
            <person name="Sun H."/>
            <person name="LaButti K.M."/>
            <person name="Schmutz J."/>
            <person name="Jabbour D."/>
            <person name="Luo H."/>
            <person name="Baker S.E."/>
            <person name="Pisabarro A.G."/>
            <person name="Walton J.D."/>
            <person name="Blanchette R.A."/>
            <person name="Henrissat B."/>
            <person name="Martin F."/>
            <person name="Cullen D."/>
            <person name="Hibbett D.S."/>
            <person name="Grigoriev I.V."/>
        </authorList>
    </citation>
    <scope>NUCLEOTIDE SEQUENCE [LARGE SCALE GENOMIC DNA]</scope>
    <source>
        <strain evidence="2">MUCL 33604</strain>
    </source>
</reference>
<name>A0A067PQ58_9AGAM</name>
<keyword evidence="2" id="KW-1185">Reference proteome</keyword>
<evidence type="ECO:0000313" key="1">
    <source>
        <dbReference type="EMBL" id="KDQ56943.1"/>
    </source>
</evidence>
<dbReference type="HOGENOM" id="CLU_1372387_0_0_1"/>
<dbReference type="InParanoid" id="A0A067PQ58"/>
<accession>A0A067PQ58</accession>
<dbReference type="OrthoDB" id="2675723at2759"/>
<proteinExistence type="predicted"/>
<organism evidence="1 2">
    <name type="scientific">Jaapia argillacea MUCL 33604</name>
    <dbReference type="NCBI Taxonomy" id="933084"/>
    <lineage>
        <taxon>Eukaryota</taxon>
        <taxon>Fungi</taxon>
        <taxon>Dikarya</taxon>
        <taxon>Basidiomycota</taxon>
        <taxon>Agaricomycotina</taxon>
        <taxon>Agaricomycetes</taxon>
        <taxon>Agaricomycetidae</taxon>
        <taxon>Jaapiales</taxon>
        <taxon>Jaapiaceae</taxon>
        <taxon>Jaapia</taxon>
    </lineage>
</organism>
<evidence type="ECO:0000313" key="2">
    <source>
        <dbReference type="Proteomes" id="UP000027265"/>
    </source>
</evidence>
<gene>
    <name evidence="1" type="ORF">JAAARDRAFT_194135</name>
</gene>
<dbReference type="Proteomes" id="UP000027265">
    <property type="component" value="Unassembled WGS sequence"/>
</dbReference>
<protein>
    <submittedName>
        <fullName evidence="1">Uncharacterized protein</fullName>
    </submittedName>
</protein>
<dbReference type="AlphaFoldDB" id="A0A067PQ58"/>
<dbReference type="EMBL" id="KL197720">
    <property type="protein sequence ID" value="KDQ56943.1"/>
    <property type="molecule type" value="Genomic_DNA"/>
</dbReference>
<sequence length="199" mass="22016">MANRQHNVAAMDIFAPLIKKATSKSDLQHDLAHKEGPSGIIQGTSSWFSNGISIYEAQVELAAALDVRIDNFQCAADHFLVQDLLIPEATVDEPMTVTEQDAVIEEGEEYDNVFDPTIDGLWEDDYDYKAIQAQSDSTNGPVDAEKCLPSTLGAAQCLQHGLKRILEQEIELRQGQANDILNQICISLGHKPFLYQTEI</sequence>